<keyword evidence="3" id="KW-0560">Oxidoreductase</keyword>
<keyword evidence="3" id="KW-0503">Monooxygenase</keyword>
<sequence length="105" mass="11755">MNIAAVNTLEIRVIEEVDQHFEQRLKAYAETFEKVHGCLGYSVIRSSSDHGLWVFSGYWSAASMMTEHFESESMTALVNHLVTSCSNLTFASFTPQIGRGPHDEA</sequence>
<dbReference type="EMBL" id="LT629746">
    <property type="protein sequence ID" value="SDT28437.1"/>
    <property type="molecule type" value="Genomic_DNA"/>
</dbReference>
<dbReference type="InterPro" id="IPR011008">
    <property type="entry name" value="Dimeric_a/b-barrel"/>
</dbReference>
<dbReference type="GO" id="GO:0004497">
    <property type="term" value="F:monooxygenase activity"/>
    <property type="evidence" value="ECO:0007669"/>
    <property type="project" value="UniProtKB-KW"/>
</dbReference>
<dbReference type="SUPFAM" id="SSF54909">
    <property type="entry name" value="Dimeric alpha+beta barrel"/>
    <property type="match status" value="1"/>
</dbReference>
<dbReference type="Proteomes" id="UP000434925">
    <property type="component" value="Unassembled WGS sequence"/>
</dbReference>
<keyword evidence="4" id="KW-1185">Reference proteome</keyword>
<evidence type="ECO:0000313" key="3">
    <source>
        <dbReference type="EMBL" id="SDT28437.1"/>
    </source>
</evidence>
<evidence type="ECO:0000313" key="4">
    <source>
        <dbReference type="Proteomes" id="UP000182814"/>
    </source>
</evidence>
<accession>A0A0J6HLB8</accession>
<protein>
    <submittedName>
        <fullName evidence="3">Antibiotic biosynthesis monooxygenase</fullName>
    </submittedName>
</protein>
<feature type="domain" description="ABM" evidence="1">
    <location>
        <begin position="5"/>
        <end position="97"/>
    </location>
</feature>
<name>A0A0J6HLB8_9PSED</name>
<dbReference type="Gene3D" id="3.30.70.100">
    <property type="match status" value="1"/>
</dbReference>
<evidence type="ECO:0000259" key="1">
    <source>
        <dbReference type="PROSITE" id="PS51725"/>
    </source>
</evidence>
<organism evidence="3 4">
    <name type="scientific">Pseudomonas lini</name>
    <dbReference type="NCBI Taxonomy" id="163011"/>
    <lineage>
        <taxon>Bacteria</taxon>
        <taxon>Pseudomonadati</taxon>
        <taxon>Pseudomonadota</taxon>
        <taxon>Gammaproteobacteria</taxon>
        <taxon>Pseudomonadales</taxon>
        <taxon>Pseudomonadaceae</taxon>
        <taxon>Pseudomonas</taxon>
    </lineage>
</organism>
<reference evidence="4" key="2">
    <citation type="submission" date="2016-10" db="EMBL/GenBank/DDBJ databases">
        <authorList>
            <person name="Varghese N."/>
            <person name="Submissions S."/>
        </authorList>
    </citation>
    <scope>NUCLEOTIDE SEQUENCE [LARGE SCALE GENOMIC DNA]</scope>
    <source>
        <strain evidence="4">BS3782</strain>
    </source>
</reference>
<dbReference type="Proteomes" id="UP000182814">
    <property type="component" value="Chromosome I"/>
</dbReference>
<dbReference type="Pfam" id="PF03992">
    <property type="entry name" value="ABM"/>
    <property type="match status" value="1"/>
</dbReference>
<proteinExistence type="predicted"/>
<reference evidence="2 5" key="3">
    <citation type="submission" date="2019-09" db="EMBL/GenBank/DDBJ databases">
        <title>Draft genome sequences of 48 bacterial type strains from the CCUG.</title>
        <authorList>
            <person name="Tunovic T."/>
            <person name="Pineiro-Iglesias B."/>
            <person name="Unosson C."/>
            <person name="Inganas E."/>
            <person name="Ohlen M."/>
            <person name="Cardew S."/>
            <person name="Jensie-Markopoulos S."/>
            <person name="Salva-Serra F."/>
            <person name="Jaen-Luchoro D."/>
            <person name="Karlsson R."/>
            <person name="Svensson-Stadler L."/>
            <person name="Chun J."/>
            <person name="Moore E."/>
        </authorList>
    </citation>
    <scope>NUCLEOTIDE SEQUENCE [LARGE SCALE GENOMIC DNA]</scope>
    <source>
        <strain evidence="2 5">CCUG 51522</strain>
    </source>
</reference>
<evidence type="ECO:0000313" key="2">
    <source>
        <dbReference type="EMBL" id="KAB0502574.1"/>
    </source>
</evidence>
<dbReference type="InterPro" id="IPR007138">
    <property type="entry name" value="ABM_dom"/>
</dbReference>
<reference evidence="3" key="1">
    <citation type="submission" date="2016-10" db="EMBL/GenBank/DDBJ databases">
        <authorList>
            <person name="de Groot N.N."/>
        </authorList>
    </citation>
    <scope>NUCLEOTIDE SEQUENCE [LARGE SCALE GENOMIC DNA]</scope>
    <source>
        <strain evidence="3">BS3782</strain>
    </source>
</reference>
<dbReference type="PATRIC" id="fig|163011.3.peg.1263"/>
<dbReference type="AlphaFoldDB" id="A0A0J6HLB8"/>
<evidence type="ECO:0000313" key="5">
    <source>
        <dbReference type="Proteomes" id="UP000434925"/>
    </source>
</evidence>
<dbReference type="RefSeq" id="WP_048392931.1">
    <property type="nucleotide sequence ID" value="NZ_JYLB01000001.1"/>
</dbReference>
<dbReference type="EMBL" id="VZPO01000007">
    <property type="protein sequence ID" value="KAB0502574.1"/>
    <property type="molecule type" value="Genomic_DNA"/>
</dbReference>
<gene>
    <name evidence="2" type="ORF">F7R14_18145</name>
    <name evidence="3" type="ORF">SAMN04490191_3776</name>
</gene>
<dbReference type="PROSITE" id="PS51725">
    <property type="entry name" value="ABM"/>
    <property type="match status" value="1"/>
</dbReference>